<reference evidence="1 2" key="1">
    <citation type="journal article" date="2018" name="PLoS Genet.">
        <title>Population sequencing reveals clonal diversity and ancestral inbreeding in the grapevine cultivar Chardonnay.</title>
        <authorList>
            <person name="Roach M.J."/>
            <person name="Johnson D.L."/>
            <person name="Bohlmann J."/>
            <person name="van Vuuren H.J."/>
            <person name="Jones S.J."/>
            <person name="Pretorius I.S."/>
            <person name="Schmidt S.A."/>
            <person name="Borneman A.R."/>
        </authorList>
    </citation>
    <scope>NUCLEOTIDE SEQUENCE [LARGE SCALE GENOMIC DNA]</scope>
    <source>
        <strain evidence="2">cv. Chardonnay</strain>
        <tissue evidence="1">Leaf</tissue>
    </source>
</reference>
<dbReference type="SUPFAM" id="SSF49599">
    <property type="entry name" value="TRAF domain-like"/>
    <property type="match status" value="1"/>
</dbReference>
<comment type="caution">
    <text evidence="1">The sequence shown here is derived from an EMBL/GenBank/DDBJ whole genome shotgun (WGS) entry which is preliminary data.</text>
</comment>
<sequence>MVESLELHCKNEEFGCPEIIPYHTKLMHEDSYYHKAVMLYGCKFKLEFLIEDLYKYQSYKWDATPDRQPSRGQQLKLQPGDRWKWAEAYFEGIPRSIRESKRSSLESADNLIVLEGMAFSLGGETRMPMLRVTGRIWKA</sequence>
<dbReference type="Proteomes" id="UP000288805">
    <property type="component" value="Unassembled WGS sequence"/>
</dbReference>
<evidence type="ECO:0000313" key="1">
    <source>
        <dbReference type="EMBL" id="RVX22859.1"/>
    </source>
</evidence>
<organism evidence="1 2">
    <name type="scientific">Vitis vinifera</name>
    <name type="common">Grape</name>
    <dbReference type="NCBI Taxonomy" id="29760"/>
    <lineage>
        <taxon>Eukaryota</taxon>
        <taxon>Viridiplantae</taxon>
        <taxon>Streptophyta</taxon>
        <taxon>Embryophyta</taxon>
        <taxon>Tracheophyta</taxon>
        <taxon>Spermatophyta</taxon>
        <taxon>Magnoliopsida</taxon>
        <taxon>eudicotyledons</taxon>
        <taxon>Gunneridae</taxon>
        <taxon>Pentapetalae</taxon>
        <taxon>rosids</taxon>
        <taxon>Vitales</taxon>
        <taxon>Vitaceae</taxon>
        <taxon>Viteae</taxon>
        <taxon>Vitis</taxon>
    </lineage>
</organism>
<proteinExistence type="predicted"/>
<protein>
    <submittedName>
        <fullName evidence="1">Uncharacterized protein</fullName>
    </submittedName>
</protein>
<name>A0A438KNT1_VITVI</name>
<dbReference type="EMBL" id="QGNW01000002">
    <property type="protein sequence ID" value="RVX22859.1"/>
    <property type="molecule type" value="Genomic_DNA"/>
</dbReference>
<gene>
    <name evidence="1" type="ORF">CK203_008382</name>
</gene>
<evidence type="ECO:0000313" key="2">
    <source>
        <dbReference type="Proteomes" id="UP000288805"/>
    </source>
</evidence>
<accession>A0A438KNT1</accession>
<dbReference type="AlphaFoldDB" id="A0A438KNT1"/>